<feature type="transmembrane region" description="Helical" evidence="3">
    <location>
        <begin position="189"/>
        <end position="207"/>
    </location>
</feature>
<keyword evidence="3" id="KW-0472">Membrane</keyword>
<evidence type="ECO:0000313" key="4">
    <source>
        <dbReference type="EnsemblMetazoa" id="OVOC11076.1"/>
    </source>
</evidence>
<dbReference type="Pfam" id="PF17064">
    <property type="entry name" value="QVR"/>
    <property type="match status" value="1"/>
</dbReference>
<dbReference type="Proteomes" id="UP000024404">
    <property type="component" value="Unassembled WGS sequence"/>
</dbReference>
<keyword evidence="3" id="KW-0812">Transmembrane</keyword>
<dbReference type="GO" id="GO:0030431">
    <property type="term" value="P:sleep"/>
    <property type="evidence" value="ECO:0007669"/>
    <property type="project" value="InterPro"/>
</dbReference>
<dbReference type="EnsemblMetazoa" id="OVOC11076.1">
    <property type="protein sequence ID" value="OVOC11076.1"/>
    <property type="gene ID" value="WBGene00247885"/>
</dbReference>
<feature type="transmembrane region" description="Helical" evidence="3">
    <location>
        <begin position="12"/>
        <end position="30"/>
    </location>
</feature>
<organism evidence="4 5">
    <name type="scientific">Onchocerca volvulus</name>
    <dbReference type="NCBI Taxonomy" id="6282"/>
    <lineage>
        <taxon>Eukaryota</taxon>
        <taxon>Metazoa</taxon>
        <taxon>Ecdysozoa</taxon>
        <taxon>Nematoda</taxon>
        <taxon>Chromadorea</taxon>
        <taxon>Rhabditida</taxon>
        <taxon>Spirurina</taxon>
        <taxon>Spiruromorpha</taxon>
        <taxon>Filarioidea</taxon>
        <taxon>Onchocercidae</taxon>
        <taxon>Onchocerca</taxon>
    </lineage>
</organism>
<proteinExistence type="predicted"/>
<evidence type="ECO:0000256" key="1">
    <source>
        <dbReference type="ARBA" id="ARBA00022729"/>
    </source>
</evidence>
<dbReference type="EMBL" id="CMVM020000346">
    <property type="status" value="NOT_ANNOTATED_CDS"/>
    <property type="molecule type" value="Genomic_DNA"/>
</dbReference>
<keyword evidence="2" id="KW-0325">Glycoprotein</keyword>
<keyword evidence="5" id="KW-1185">Reference proteome</keyword>
<protein>
    <recommendedName>
        <fullName evidence="6">Protein quiver</fullName>
    </recommendedName>
</protein>
<keyword evidence="1" id="KW-0732">Signal</keyword>
<name>A0A8R1TK81_ONCVO</name>
<dbReference type="GO" id="GO:0032222">
    <property type="term" value="P:regulation of synaptic transmission, cholinergic"/>
    <property type="evidence" value="ECO:0007669"/>
    <property type="project" value="InterPro"/>
</dbReference>
<accession>A0A8R1TK81</accession>
<evidence type="ECO:0000313" key="5">
    <source>
        <dbReference type="Proteomes" id="UP000024404"/>
    </source>
</evidence>
<dbReference type="InterPro" id="IPR031424">
    <property type="entry name" value="QVR-like"/>
</dbReference>
<dbReference type="AlphaFoldDB" id="A0A8R1TK81"/>
<evidence type="ECO:0000256" key="2">
    <source>
        <dbReference type="ARBA" id="ARBA00023180"/>
    </source>
</evidence>
<reference evidence="4" key="2">
    <citation type="submission" date="2022-06" db="UniProtKB">
        <authorList>
            <consortium name="EnsemblMetazoa"/>
        </authorList>
    </citation>
    <scope>IDENTIFICATION</scope>
</reference>
<sequence length="210" mass="24202">MPTLDSSNSGNIAIVVILLIIACSIIPGSAKHIKTTPQVFKSRFKGQVACYSCVSFTNEFNPRKMKNFKFNLSTTGLFQTLDKGGVLVPKHVRQCPETYFEHFPKYHRMDVVFCSNTDMEPGACVKFKGNYDGNQYVYRNCWNNMWIEKRPYVRQLSERCYNDELVQNFVATINNKICFCEDDLCNSSHSIFLSSDLFFIILFVTFLNSR</sequence>
<evidence type="ECO:0008006" key="6">
    <source>
        <dbReference type="Google" id="ProtNLM"/>
    </source>
</evidence>
<evidence type="ECO:0000256" key="3">
    <source>
        <dbReference type="SAM" id="Phobius"/>
    </source>
</evidence>
<reference evidence="5" key="1">
    <citation type="submission" date="2013-10" db="EMBL/GenBank/DDBJ databases">
        <title>Genome sequencing of Onchocerca volvulus.</title>
        <authorList>
            <person name="Cotton J."/>
            <person name="Tsai J."/>
            <person name="Stanley E."/>
            <person name="Tracey A."/>
            <person name="Holroyd N."/>
            <person name="Lustigman S."/>
            <person name="Berriman M."/>
        </authorList>
    </citation>
    <scope>NUCLEOTIDE SEQUENCE</scope>
</reference>
<dbReference type="OMA" id="IYVVREC"/>
<keyword evidence="3" id="KW-1133">Transmembrane helix</keyword>